<protein>
    <submittedName>
        <fullName evidence="1">Phage tail assembly chaperone protein, E, or 41 or 14</fullName>
    </submittedName>
</protein>
<dbReference type="Proteomes" id="UP000185678">
    <property type="component" value="Unassembled WGS sequence"/>
</dbReference>
<dbReference type="OrthoDB" id="8549651at2"/>
<keyword evidence="2" id="KW-1185">Reference proteome</keyword>
<dbReference type="RefSeq" id="WP_076399234.1">
    <property type="nucleotide sequence ID" value="NZ_FTOA01000002.1"/>
</dbReference>
<dbReference type="Pfam" id="PF10109">
    <property type="entry name" value="Phage_TAC_7"/>
    <property type="match status" value="1"/>
</dbReference>
<sequence>MNDDSSQAMSSADPSLYAVSLGSPVHLNGATYHTLHLRPPTVGDQLDAVKPGMSNAEAELALITRLTGVPLEVIRQLLLTDYHRLQEILLGFFSRTPGTSAGT</sequence>
<dbReference type="AlphaFoldDB" id="A0A1N7JL23"/>
<dbReference type="EMBL" id="FTOA01000002">
    <property type="protein sequence ID" value="SIS50007.1"/>
    <property type="molecule type" value="Genomic_DNA"/>
</dbReference>
<dbReference type="STRING" id="80876.SAMN05421779_102362"/>
<accession>A0A1N7JL23</accession>
<gene>
    <name evidence="1" type="ORF">SAMN05421779_102362</name>
</gene>
<organism evidence="1 2">
    <name type="scientific">Insolitispirillum peregrinum</name>
    <dbReference type="NCBI Taxonomy" id="80876"/>
    <lineage>
        <taxon>Bacteria</taxon>
        <taxon>Pseudomonadati</taxon>
        <taxon>Pseudomonadota</taxon>
        <taxon>Alphaproteobacteria</taxon>
        <taxon>Rhodospirillales</taxon>
        <taxon>Novispirillaceae</taxon>
        <taxon>Insolitispirillum</taxon>
    </lineage>
</organism>
<proteinExistence type="predicted"/>
<name>A0A1N7JL23_9PROT</name>
<dbReference type="InterPro" id="IPR019289">
    <property type="entry name" value="Phage_tail_E/E"/>
</dbReference>
<evidence type="ECO:0000313" key="2">
    <source>
        <dbReference type="Proteomes" id="UP000185678"/>
    </source>
</evidence>
<evidence type="ECO:0000313" key="1">
    <source>
        <dbReference type="EMBL" id="SIS50007.1"/>
    </source>
</evidence>
<reference evidence="1 2" key="1">
    <citation type="submission" date="2017-01" db="EMBL/GenBank/DDBJ databases">
        <authorList>
            <person name="Mah S.A."/>
            <person name="Swanson W.J."/>
            <person name="Moy G.W."/>
            <person name="Vacquier V.D."/>
        </authorList>
    </citation>
    <scope>NUCLEOTIDE SEQUENCE [LARGE SCALE GENOMIC DNA]</scope>
    <source>
        <strain evidence="1 2">DSM 11589</strain>
    </source>
</reference>